<dbReference type="InterPro" id="IPR030456">
    <property type="entry name" value="TF_fork_head_CS_2"/>
</dbReference>
<sequence length="409" mass="45375">MHLIQEPVPELTEDETGVSLKIKEEPFSGRKDQNQMHAQNGNVYDDSVSVITTNKTDYKESISKTPTLQAYQHQLLAQLHATTNAVSSSDLTPTYRSQNSSKESSVTTSPSSTLPSSTGKLTSCTTSSDPLTKPPYSYVALITMAIESSITKKATLAEIYNYITTNFPYFSDNHKKGWQNSIRHNLSLNECFYKIPRDPTSSERKGNWWAIDPRFNDMFENGNFRRRKRMQRKCQATGPYGKPYYADPAGYHPLSRNLFGDPPSYPTYTRYDHPSAWSVQPPPLTYSACQGRSPTSHGHTGLASYPLQAQLSSQLQPVQQMQISTMNTYNSLSTTLGAGAGSFTSNFSSCAARRHDSGMVDSTMRYPYWPTTSEVKTESGISTTSSSLSSFGASLGVDFSLASRPKCFM</sequence>
<comment type="subcellular location">
    <subcellularLocation>
        <location evidence="7">Nucleus</location>
    </subcellularLocation>
</comment>
<dbReference type="EMBL" id="GEDC01023925">
    <property type="protein sequence ID" value="JAS13373.1"/>
    <property type="molecule type" value="Transcribed_RNA"/>
</dbReference>
<dbReference type="Gene3D" id="1.10.10.10">
    <property type="entry name" value="Winged helix-like DNA-binding domain superfamily/Winged helix DNA-binding domain"/>
    <property type="match status" value="1"/>
</dbReference>
<evidence type="ECO:0000256" key="8">
    <source>
        <dbReference type="SAM" id="MobiDB-lite"/>
    </source>
</evidence>
<feature type="DNA-binding region" description="Fork-head" evidence="7">
    <location>
        <begin position="133"/>
        <end position="229"/>
    </location>
</feature>
<gene>
    <name evidence="10" type="ORF">g.5218</name>
</gene>
<dbReference type="InterPro" id="IPR036388">
    <property type="entry name" value="WH-like_DNA-bd_sf"/>
</dbReference>
<proteinExistence type="predicted"/>
<dbReference type="InterPro" id="IPR001766">
    <property type="entry name" value="Fork_head_dom"/>
</dbReference>
<dbReference type="AlphaFoldDB" id="A0A1B6CJ46"/>
<dbReference type="PRINTS" id="PR00053">
    <property type="entry name" value="FORKHEAD"/>
</dbReference>
<dbReference type="PROSITE" id="PS00658">
    <property type="entry name" value="FORK_HEAD_2"/>
    <property type="match status" value="1"/>
</dbReference>
<feature type="region of interest" description="Disordered" evidence="8">
    <location>
        <begin position="87"/>
        <end position="130"/>
    </location>
</feature>
<name>A0A1B6CJ46_9HEMI</name>
<dbReference type="GO" id="GO:0030154">
    <property type="term" value="P:cell differentiation"/>
    <property type="evidence" value="ECO:0007669"/>
    <property type="project" value="UniProtKB-KW"/>
</dbReference>
<keyword evidence="1" id="KW-1017">Isopeptide bond</keyword>
<dbReference type="GO" id="GO:0000978">
    <property type="term" value="F:RNA polymerase II cis-regulatory region sequence-specific DNA binding"/>
    <property type="evidence" value="ECO:0007669"/>
    <property type="project" value="TreeGrafter"/>
</dbReference>
<dbReference type="PROSITE" id="PS50039">
    <property type="entry name" value="FORK_HEAD_3"/>
    <property type="match status" value="1"/>
</dbReference>
<dbReference type="GO" id="GO:0000981">
    <property type="term" value="F:DNA-binding transcription factor activity, RNA polymerase II-specific"/>
    <property type="evidence" value="ECO:0007669"/>
    <property type="project" value="TreeGrafter"/>
</dbReference>
<keyword evidence="4 7" id="KW-0238">DNA-binding</keyword>
<keyword evidence="2" id="KW-0221">Differentiation</keyword>
<evidence type="ECO:0000256" key="5">
    <source>
        <dbReference type="ARBA" id="ARBA00023242"/>
    </source>
</evidence>
<evidence type="ECO:0000256" key="6">
    <source>
        <dbReference type="ARBA" id="ARBA00034872"/>
    </source>
</evidence>
<dbReference type="InterPro" id="IPR050211">
    <property type="entry name" value="FOX_domain-containing"/>
</dbReference>
<dbReference type="InterPro" id="IPR036390">
    <property type="entry name" value="WH_DNA-bd_sf"/>
</dbReference>
<evidence type="ECO:0000256" key="7">
    <source>
        <dbReference type="PROSITE-ProRule" id="PRU00089"/>
    </source>
</evidence>
<evidence type="ECO:0000256" key="4">
    <source>
        <dbReference type="ARBA" id="ARBA00023125"/>
    </source>
</evidence>
<dbReference type="SUPFAM" id="SSF46785">
    <property type="entry name" value="Winged helix' DNA-binding domain"/>
    <property type="match status" value="1"/>
</dbReference>
<dbReference type="PANTHER" id="PTHR11829:SF411">
    <property type="entry name" value="FORKHEAD BOX PROTEIN L2"/>
    <property type="match status" value="1"/>
</dbReference>
<accession>A0A1B6CJ46</accession>
<keyword evidence="3" id="KW-0832">Ubl conjugation</keyword>
<evidence type="ECO:0000256" key="1">
    <source>
        <dbReference type="ARBA" id="ARBA00022499"/>
    </source>
</evidence>
<reference evidence="10" key="1">
    <citation type="submission" date="2015-12" db="EMBL/GenBank/DDBJ databases">
        <title>De novo transcriptome assembly of four potential Pierce s Disease insect vectors from Arizona vineyards.</title>
        <authorList>
            <person name="Tassone E.E."/>
        </authorList>
    </citation>
    <scope>NUCLEOTIDE SEQUENCE</scope>
</reference>
<evidence type="ECO:0000313" key="10">
    <source>
        <dbReference type="EMBL" id="JAS13373.1"/>
    </source>
</evidence>
<dbReference type="GO" id="GO:0009653">
    <property type="term" value="P:anatomical structure morphogenesis"/>
    <property type="evidence" value="ECO:0007669"/>
    <property type="project" value="TreeGrafter"/>
</dbReference>
<organism evidence="10">
    <name type="scientific">Clastoptera arizonana</name>
    <name type="common">Arizona spittle bug</name>
    <dbReference type="NCBI Taxonomy" id="38151"/>
    <lineage>
        <taxon>Eukaryota</taxon>
        <taxon>Metazoa</taxon>
        <taxon>Ecdysozoa</taxon>
        <taxon>Arthropoda</taxon>
        <taxon>Hexapoda</taxon>
        <taxon>Insecta</taxon>
        <taxon>Pterygota</taxon>
        <taxon>Neoptera</taxon>
        <taxon>Paraneoptera</taxon>
        <taxon>Hemiptera</taxon>
        <taxon>Auchenorrhyncha</taxon>
        <taxon>Cercopoidea</taxon>
        <taxon>Clastopteridae</taxon>
        <taxon>Clastoptera</taxon>
    </lineage>
</organism>
<keyword evidence="5 7" id="KW-0539">Nucleus</keyword>
<feature type="compositionally biased region" description="Polar residues" evidence="8">
    <location>
        <begin position="87"/>
        <end position="99"/>
    </location>
</feature>
<dbReference type="PANTHER" id="PTHR11829">
    <property type="entry name" value="FORKHEAD BOX PROTEIN"/>
    <property type="match status" value="1"/>
</dbReference>
<feature type="domain" description="Fork-head" evidence="9">
    <location>
        <begin position="133"/>
        <end position="229"/>
    </location>
</feature>
<dbReference type="SMART" id="SM00339">
    <property type="entry name" value="FH"/>
    <property type="match status" value="1"/>
</dbReference>
<evidence type="ECO:0000256" key="3">
    <source>
        <dbReference type="ARBA" id="ARBA00022843"/>
    </source>
</evidence>
<dbReference type="PROSITE" id="PS00657">
    <property type="entry name" value="FORK_HEAD_1"/>
    <property type="match status" value="1"/>
</dbReference>
<dbReference type="GO" id="GO:0005634">
    <property type="term" value="C:nucleus"/>
    <property type="evidence" value="ECO:0007669"/>
    <property type="project" value="UniProtKB-SubCell"/>
</dbReference>
<evidence type="ECO:0000259" key="9">
    <source>
        <dbReference type="PROSITE" id="PS50039"/>
    </source>
</evidence>
<feature type="compositionally biased region" description="Low complexity" evidence="8">
    <location>
        <begin position="100"/>
        <end position="123"/>
    </location>
</feature>
<dbReference type="InterPro" id="IPR018122">
    <property type="entry name" value="TF_fork_head_CS_1"/>
</dbReference>
<dbReference type="Pfam" id="PF00250">
    <property type="entry name" value="Forkhead"/>
    <property type="match status" value="1"/>
</dbReference>
<protein>
    <recommendedName>
        <fullName evidence="6">Forkhead box protein L2</fullName>
    </recommendedName>
</protein>
<dbReference type="FunFam" id="1.10.10.10:FF:000598">
    <property type="entry name" value="forkhead box protein I1 isoform X2"/>
    <property type="match status" value="1"/>
</dbReference>
<evidence type="ECO:0000256" key="2">
    <source>
        <dbReference type="ARBA" id="ARBA00022782"/>
    </source>
</evidence>